<evidence type="ECO:0000313" key="2">
    <source>
        <dbReference type="EMBL" id="RSX47934.1"/>
    </source>
</evidence>
<dbReference type="InterPro" id="IPR001736">
    <property type="entry name" value="PLipase_D/transphosphatidylase"/>
</dbReference>
<dbReference type="Proteomes" id="UP000288052">
    <property type="component" value="Unassembled WGS sequence"/>
</dbReference>
<feature type="domain" description="PLD phosphodiesterase" evidence="1">
    <location>
        <begin position="194"/>
        <end position="221"/>
    </location>
</feature>
<dbReference type="InterPro" id="IPR025202">
    <property type="entry name" value="PLD-like_dom"/>
</dbReference>
<organism evidence="2 3">
    <name type="scientific">Bifidobacterium castoris</name>
    <dbReference type="NCBI Taxonomy" id="2306972"/>
    <lineage>
        <taxon>Bacteria</taxon>
        <taxon>Bacillati</taxon>
        <taxon>Actinomycetota</taxon>
        <taxon>Actinomycetes</taxon>
        <taxon>Bifidobacteriales</taxon>
        <taxon>Bifidobacteriaceae</taxon>
        <taxon>Bifidobacterium</taxon>
    </lineage>
</organism>
<dbReference type="PROSITE" id="PS50035">
    <property type="entry name" value="PLD"/>
    <property type="match status" value="1"/>
</dbReference>
<dbReference type="AlphaFoldDB" id="A0A430F7N2"/>
<evidence type="ECO:0000313" key="3">
    <source>
        <dbReference type="Proteomes" id="UP000288052"/>
    </source>
</evidence>
<dbReference type="RefSeq" id="WP_126032222.1">
    <property type="nucleotide sequence ID" value="NZ_QXGI01000004.1"/>
</dbReference>
<dbReference type="InterPro" id="IPR047955">
    <property type="entry name" value="DrmC-like"/>
</dbReference>
<dbReference type="Gene3D" id="3.30.870.10">
    <property type="entry name" value="Endonuclease Chain A"/>
    <property type="match status" value="1"/>
</dbReference>
<evidence type="ECO:0000259" key="1">
    <source>
        <dbReference type="PROSITE" id="PS50035"/>
    </source>
</evidence>
<gene>
    <name evidence="2" type="ORF">D2E22_1221</name>
</gene>
<dbReference type="NCBIfam" id="NF038319">
    <property type="entry name" value="DISARM_DrmC_I"/>
    <property type="match status" value="1"/>
</dbReference>
<keyword evidence="3" id="KW-1185">Reference proteome</keyword>
<protein>
    <submittedName>
        <fullName evidence="2">Phospholipase</fullName>
    </submittedName>
</protein>
<dbReference type="SUPFAM" id="SSF56024">
    <property type="entry name" value="Phospholipase D/nuclease"/>
    <property type="match status" value="1"/>
</dbReference>
<proteinExistence type="predicted"/>
<dbReference type="GO" id="GO:0006793">
    <property type="term" value="P:phosphorus metabolic process"/>
    <property type="evidence" value="ECO:0007669"/>
    <property type="project" value="UniProtKB-ARBA"/>
</dbReference>
<accession>A0A430F7N2</accession>
<dbReference type="OrthoDB" id="3257334at2"/>
<name>A0A430F7N2_9BIFI</name>
<comment type="caution">
    <text evidence="2">The sequence shown here is derived from an EMBL/GenBank/DDBJ whole genome shotgun (WGS) entry which is preliminary data.</text>
</comment>
<dbReference type="EMBL" id="QXGI01000004">
    <property type="protein sequence ID" value="RSX47934.1"/>
    <property type="molecule type" value="Genomic_DNA"/>
</dbReference>
<reference evidence="2 3" key="1">
    <citation type="submission" date="2018-09" db="EMBL/GenBank/DDBJ databases">
        <title>Characterization of the phylogenetic diversity of five novel species belonging to the genus Bifidobacterium.</title>
        <authorList>
            <person name="Lugli G.A."/>
            <person name="Duranti S."/>
            <person name="Milani C."/>
        </authorList>
    </citation>
    <scope>NUCLEOTIDE SEQUENCE [LARGE SCALE GENOMIC DNA]</scope>
    <source>
        <strain evidence="2 3">2020B</strain>
    </source>
</reference>
<dbReference type="GO" id="GO:0003824">
    <property type="term" value="F:catalytic activity"/>
    <property type="evidence" value="ECO:0007669"/>
    <property type="project" value="InterPro"/>
</dbReference>
<dbReference type="Pfam" id="PF13091">
    <property type="entry name" value="PLDc_2"/>
    <property type="match status" value="1"/>
</dbReference>
<sequence length="258" mass="28974">MNVQEACIRLGQCLTGTEARDLANLLQKGYPLSSALGQAIPKLARRTEIDELLTTIAQGNCELDRTATMVENVVLMHIIQGAHSNSYEVTPVWTAPLGLVHTGELNSVRSRLLLEAQASIMCSTFNFQRSSDLWKALEEVSKQPGLEITIYVDGYANRQEDDRDHSSAEDIARAFPQAQVFRTKVCADDDGRGKRYRNHAKFLCVDHRHLLVTSANFSYSAETLNIELGLRIDDPRIAKSIERQMHIFESKLYELVNP</sequence>